<proteinExistence type="predicted"/>
<dbReference type="Gene3D" id="3.40.50.300">
    <property type="entry name" value="P-loop containing nucleotide triphosphate hydrolases"/>
    <property type="match status" value="1"/>
</dbReference>
<gene>
    <name evidence="3" type="ORF">B0T11DRAFT_232918</name>
</gene>
<reference evidence="3" key="1">
    <citation type="journal article" date="2021" name="Nat. Commun.">
        <title>Genetic determinants of endophytism in the Arabidopsis root mycobiome.</title>
        <authorList>
            <person name="Mesny F."/>
            <person name="Miyauchi S."/>
            <person name="Thiergart T."/>
            <person name="Pickel B."/>
            <person name="Atanasova L."/>
            <person name="Karlsson M."/>
            <person name="Huettel B."/>
            <person name="Barry K.W."/>
            <person name="Haridas S."/>
            <person name="Chen C."/>
            <person name="Bauer D."/>
            <person name="Andreopoulos W."/>
            <person name="Pangilinan J."/>
            <person name="LaButti K."/>
            <person name="Riley R."/>
            <person name="Lipzen A."/>
            <person name="Clum A."/>
            <person name="Drula E."/>
            <person name="Henrissat B."/>
            <person name="Kohler A."/>
            <person name="Grigoriev I.V."/>
            <person name="Martin F.M."/>
            <person name="Hacquard S."/>
        </authorList>
    </citation>
    <scope>NUCLEOTIDE SEQUENCE</scope>
    <source>
        <strain evidence="3">MPI-CAGE-AT-0016</strain>
    </source>
</reference>
<sequence>MFCPVNGRSHGVLLDFERTLCPLCRDKLVEPTNPKASPIVADDQSSEEGKPESGVDDKGADTKQDEEKPTRDVAYVVEYLDRKQHFISKQPLDAEFDLSVARQGVESNKNLAFEVVTVVHTAADKTQIMIKAGALPPSRQNILHELIMKDPSLSIWVHSTRLVIHSTFLLRTLRKLVRFYPSINLDAPVVWLGEPFALIAHHLQELKSYFAEISGDKSSRTSAPGGVQDEEISPTPDTRHLGALLDYFSKSTLPAMLEEQERHARKMCTFRMLWLLYKPGDTVYLESHDALSAYVVNSVVTDPAIMTTIAPDIPAAYLVHVWNLTYDGRYVGRTLKTVMIAPFEGERKIISMRLIPAAFFDTENHGETRQRLEEQGRFWYELLPGRQVYYSGPVLKDVDPTRTGFSAPNPVRETLRGRVYIDPASYSSRVKTRKSRVESESETSDSDEKPDSIPRLVGNFHGRNDKEGLVVCQCEECRGLRPHPPDRFLWRNYDVLDPTVEKDLSLPGAIEGPNHRYLLCDRVLPGFDLKSRSWVQLDVAYCRPLKTNVRAIDNLVMPSERKDMIKALIQRFTSVEAIKGQHRTWAADFIENKGEGQIFLLHGSPGVGKTYVKCIAEYTGRPLLSLTCGDIGTDELKMEQQLSKWFKLAEKWGAVMLIDEADVYLEQRLVTDLKRNSLVSVFLRCIEYYRGVLFLTTNRVGHFDDAFITRIHVIIRYDDLDRESRKTIWTQFFDKLHDEREDFKTTQRAKDYVLEDGEISHMNLNGREIRNAFQTAVALAEYRFTEKQGSSKQKQPILDEKDFEQVCKMMQQFKKYMFDLHGADQEDRAYLARSRASRLSENPGD</sequence>
<dbReference type="SMART" id="SM00382">
    <property type="entry name" value="AAA"/>
    <property type="match status" value="1"/>
</dbReference>
<dbReference type="InterPro" id="IPR027417">
    <property type="entry name" value="P-loop_NTPase"/>
</dbReference>
<feature type="compositionally biased region" description="Basic and acidic residues" evidence="1">
    <location>
        <begin position="47"/>
        <end position="69"/>
    </location>
</feature>
<name>A0A8K0T4C3_9PEZI</name>
<dbReference type="InterPro" id="IPR003959">
    <property type="entry name" value="ATPase_AAA_core"/>
</dbReference>
<keyword evidence="4" id="KW-1185">Reference proteome</keyword>
<dbReference type="GO" id="GO:0005524">
    <property type="term" value="F:ATP binding"/>
    <property type="evidence" value="ECO:0007669"/>
    <property type="project" value="InterPro"/>
</dbReference>
<evidence type="ECO:0000313" key="4">
    <source>
        <dbReference type="Proteomes" id="UP000813385"/>
    </source>
</evidence>
<dbReference type="GO" id="GO:0016887">
    <property type="term" value="F:ATP hydrolysis activity"/>
    <property type="evidence" value="ECO:0007669"/>
    <property type="project" value="InterPro"/>
</dbReference>
<dbReference type="InterPro" id="IPR056599">
    <property type="entry name" value="AAA_lid_fung"/>
</dbReference>
<dbReference type="InterPro" id="IPR003593">
    <property type="entry name" value="AAA+_ATPase"/>
</dbReference>
<evidence type="ECO:0000259" key="2">
    <source>
        <dbReference type="SMART" id="SM00382"/>
    </source>
</evidence>
<dbReference type="AlphaFoldDB" id="A0A8K0T4C3"/>
<dbReference type="Proteomes" id="UP000813385">
    <property type="component" value="Unassembled WGS sequence"/>
</dbReference>
<dbReference type="EMBL" id="JAGPXD010000007">
    <property type="protein sequence ID" value="KAH7347321.1"/>
    <property type="molecule type" value="Genomic_DNA"/>
</dbReference>
<evidence type="ECO:0000313" key="3">
    <source>
        <dbReference type="EMBL" id="KAH7347321.1"/>
    </source>
</evidence>
<evidence type="ECO:0000256" key="1">
    <source>
        <dbReference type="SAM" id="MobiDB-lite"/>
    </source>
</evidence>
<organism evidence="3 4">
    <name type="scientific">Plectosphaerella cucumerina</name>
    <dbReference type="NCBI Taxonomy" id="40658"/>
    <lineage>
        <taxon>Eukaryota</taxon>
        <taxon>Fungi</taxon>
        <taxon>Dikarya</taxon>
        <taxon>Ascomycota</taxon>
        <taxon>Pezizomycotina</taxon>
        <taxon>Sordariomycetes</taxon>
        <taxon>Hypocreomycetidae</taxon>
        <taxon>Glomerellales</taxon>
        <taxon>Plectosphaerellaceae</taxon>
        <taxon>Plectosphaerella</taxon>
    </lineage>
</organism>
<dbReference type="Pfam" id="PF23232">
    <property type="entry name" value="AAA_lid_13"/>
    <property type="match status" value="1"/>
</dbReference>
<dbReference type="OrthoDB" id="10042665at2759"/>
<dbReference type="PANTHER" id="PTHR46411:SF4">
    <property type="entry name" value="AAA+ ATPASE DOMAIN-CONTAINING PROTEIN"/>
    <property type="match status" value="1"/>
</dbReference>
<protein>
    <recommendedName>
        <fullName evidence="2">AAA+ ATPase domain-containing protein</fullName>
    </recommendedName>
</protein>
<accession>A0A8K0T4C3</accession>
<dbReference type="Pfam" id="PF22942">
    <property type="entry name" value="DUF7025"/>
    <property type="match status" value="1"/>
</dbReference>
<dbReference type="PANTHER" id="PTHR46411">
    <property type="entry name" value="FAMILY ATPASE, PUTATIVE-RELATED"/>
    <property type="match status" value="1"/>
</dbReference>
<feature type="region of interest" description="Disordered" evidence="1">
    <location>
        <begin position="431"/>
        <end position="457"/>
    </location>
</feature>
<feature type="region of interest" description="Disordered" evidence="1">
    <location>
        <begin position="32"/>
        <end position="69"/>
    </location>
</feature>
<comment type="caution">
    <text evidence="3">The sequence shown here is derived from an EMBL/GenBank/DDBJ whole genome shotgun (WGS) entry which is preliminary data.</text>
</comment>
<dbReference type="Pfam" id="PF00004">
    <property type="entry name" value="AAA"/>
    <property type="match status" value="1"/>
</dbReference>
<feature type="domain" description="AAA+ ATPase" evidence="2">
    <location>
        <begin position="595"/>
        <end position="719"/>
    </location>
</feature>
<dbReference type="SUPFAM" id="SSF52540">
    <property type="entry name" value="P-loop containing nucleoside triphosphate hydrolases"/>
    <property type="match status" value="1"/>
</dbReference>
<dbReference type="InterPro" id="IPR054289">
    <property type="entry name" value="DUF7025"/>
</dbReference>